<accession>A0A139XQ14</accession>
<comment type="caution">
    <text evidence="2">The sequence shown here is derived from an EMBL/GenBank/DDBJ whole genome shotgun (WGS) entry which is preliminary data.</text>
</comment>
<feature type="region of interest" description="Disordered" evidence="1">
    <location>
        <begin position="67"/>
        <end position="88"/>
    </location>
</feature>
<feature type="region of interest" description="Disordered" evidence="1">
    <location>
        <begin position="105"/>
        <end position="224"/>
    </location>
</feature>
<dbReference type="Proteomes" id="UP000074247">
    <property type="component" value="Unassembled WGS sequence"/>
</dbReference>
<organism evidence="2 3">
    <name type="scientific">Toxoplasma gondii ARI</name>
    <dbReference type="NCBI Taxonomy" id="1074872"/>
    <lineage>
        <taxon>Eukaryota</taxon>
        <taxon>Sar</taxon>
        <taxon>Alveolata</taxon>
        <taxon>Apicomplexa</taxon>
        <taxon>Conoidasida</taxon>
        <taxon>Coccidia</taxon>
        <taxon>Eucoccidiorida</taxon>
        <taxon>Eimeriorina</taxon>
        <taxon>Sarcocystidae</taxon>
        <taxon>Toxoplasma</taxon>
    </lineage>
</organism>
<feature type="compositionally biased region" description="Low complexity" evidence="1">
    <location>
        <begin position="149"/>
        <end position="174"/>
    </location>
</feature>
<dbReference type="AlphaFoldDB" id="A0A139XQ14"/>
<evidence type="ECO:0000256" key="1">
    <source>
        <dbReference type="SAM" id="MobiDB-lite"/>
    </source>
</evidence>
<evidence type="ECO:0000313" key="3">
    <source>
        <dbReference type="Proteomes" id="UP000074247"/>
    </source>
</evidence>
<evidence type="ECO:0000313" key="2">
    <source>
        <dbReference type="EMBL" id="KYF40864.1"/>
    </source>
</evidence>
<gene>
    <name evidence="2" type="ORF">TGARI_264090A</name>
</gene>
<feature type="compositionally biased region" description="Low complexity" evidence="1">
    <location>
        <begin position="67"/>
        <end position="83"/>
    </location>
</feature>
<dbReference type="VEuPathDB" id="ToxoDB:TGARI_264090A"/>
<protein>
    <submittedName>
        <fullName evidence="2">Uncharacterized protein</fullName>
    </submittedName>
</protein>
<feature type="compositionally biased region" description="Low complexity" evidence="1">
    <location>
        <begin position="105"/>
        <end position="122"/>
    </location>
</feature>
<name>A0A139XQ14_TOXGO</name>
<sequence>MFPLCPPECNVAPLPLVGVCTPARLHGILRTTLEACTTGKSSVPHQPRMNFLFYDSEQVIASPGVLSPSRRSVVSLPSSRGGSVCPSPAPFSSGASPFPFSRLGTASASAPASSPGGEAPLSLSGSASPVPADDGVFLAPRPGAPPSPDGAAGAPASAAGPSSHGVASASSSPDAGGGRGEEGSETVGAAPPLLPSKEATLTALRRAPPVKKKTPPAPEQLLNK</sequence>
<proteinExistence type="predicted"/>
<reference evidence="2 3" key="1">
    <citation type="journal article" date="2016" name="Nat. Commun.">
        <title>Local admixture of amplified and diversified secreted pathogenesis determinants shapes mosaic Toxoplasma gondii genomes.</title>
        <authorList>
            <person name="Lorenzi H."/>
            <person name="Khan A."/>
            <person name="Behnke M.S."/>
            <person name="Namasivayam S."/>
            <person name="Swapna L.S."/>
            <person name="Hadjithomas M."/>
            <person name="Karamycheva S."/>
            <person name="Pinney D."/>
            <person name="Brunk B.P."/>
            <person name="Ajioka J.W."/>
            <person name="Ajzenberg D."/>
            <person name="Boothroyd J.C."/>
            <person name="Boyle J.P."/>
            <person name="Darde M.L."/>
            <person name="Diaz-Miranda M.A."/>
            <person name="Dubey J.P."/>
            <person name="Fritz H.M."/>
            <person name="Gennari S.M."/>
            <person name="Gregory B.D."/>
            <person name="Kim K."/>
            <person name="Saeij J.P."/>
            <person name="Su C."/>
            <person name="White M.W."/>
            <person name="Zhu X.Q."/>
            <person name="Howe D.K."/>
            <person name="Rosenthal B.M."/>
            <person name="Grigg M.E."/>
            <person name="Parkinson J."/>
            <person name="Liu L."/>
            <person name="Kissinger J.C."/>
            <person name="Roos D.S."/>
            <person name="Sibley L.D."/>
        </authorList>
    </citation>
    <scope>NUCLEOTIDE SEQUENCE [LARGE SCALE GENOMIC DNA]</scope>
    <source>
        <strain evidence="2 3">ARI</strain>
    </source>
</reference>
<dbReference type="EMBL" id="AGQS02005362">
    <property type="protein sequence ID" value="KYF40864.1"/>
    <property type="molecule type" value="Genomic_DNA"/>
</dbReference>
<feature type="non-terminal residue" evidence="2">
    <location>
        <position position="224"/>
    </location>
</feature>